<dbReference type="Proteomes" id="UP000305539">
    <property type="component" value="Unassembled WGS sequence"/>
</dbReference>
<evidence type="ECO:0000313" key="2">
    <source>
        <dbReference type="EMBL" id="TKC86029.1"/>
    </source>
</evidence>
<proteinExistence type="predicted"/>
<reference evidence="2 3" key="1">
    <citation type="submission" date="2019-04" db="EMBL/GenBank/DDBJ databases">
        <title>Trinickia sp. 7GSK02, isolated from subtropical forest soil.</title>
        <authorList>
            <person name="Gao Z.-H."/>
            <person name="Qiu L.-H."/>
        </authorList>
    </citation>
    <scope>NUCLEOTIDE SEQUENCE [LARGE SCALE GENOMIC DNA]</scope>
    <source>
        <strain evidence="2 3">7GSK02</strain>
    </source>
</reference>
<name>A0A4U1HWF8_9BURK</name>
<organism evidence="2 3">
    <name type="scientific">Trinickia terrae</name>
    <dbReference type="NCBI Taxonomy" id="2571161"/>
    <lineage>
        <taxon>Bacteria</taxon>
        <taxon>Pseudomonadati</taxon>
        <taxon>Pseudomonadota</taxon>
        <taxon>Betaproteobacteria</taxon>
        <taxon>Burkholderiales</taxon>
        <taxon>Burkholderiaceae</taxon>
        <taxon>Trinickia</taxon>
    </lineage>
</organism>
<evidence type="ECO:0000313" key="3">
    <source>
        <dbReference type="Proteomes" id="UP000305539"/>
    </source>
</evidence>
<gene>
    <name evidence="2" type="ORF">FAZ69_22255</name>
</gene>
<evidence type="ECO:0000256" key="1">
    <source>
        <dbReference type="SAM" id="MobiDB-lite"/>
    </source>
</evidence>
<feature type="region of interest" description="Disordered" evidence="1">
    <location>
        <begin position="175"/>
        <end position="204"/>
    </location>
</feature>
<dbReference type="OrthoDB" id="6905505at2"/>
<accession>A0A4U1HWF8</accession>
<sequence length="204" mass="21745">MADDTLNPGLRQIAEQYLNRPLEANEEAQLLKLQQGFQGRAPSPAAGALDTVEQARQQAQRTIGQGQTQASSSMRGILESIQASSSKALQVQQREEQAILKLLESCKTLSDLRPASLNPGLSSLQAGNQLALTQIAEHLANLARQEVENCFNQHFGPLAAQLQALIQRLNEQDAAKSAEAAAGAGQDATPADDVHDQGGQASMQ</sequence>
<feature type="compositionally biased region" description="Low complexity" evidence="1">
    <location>
        <begin position="177"/>
        <end position="191"/>
    </location>
</feature>
<protein>
    <submittedName>
        <fullName evidence="2">Uncharacterized protein</fullName>
    </submittedName>
</protein>
<dbReference type="RefSeq" id="WP_136897246.1">
    <property type="nucleotide sequence ID" value="NZ_SWJE01000012.1"/>
</dbReference>
<comment type="caution">
    <text evidence="2">The sequence shown here is derived from an EMBL/GenBank/DDBJ whole genome shotgun (WGS) entry which is preliminary data.</text>
</comment>
<dbReference type="AlphaFoldDB" id="A0A4U1HWF8"/>
<keyword evidence="3" id="KW-1185">Reference proteome</keyword>
<dbReference type="EMBL" id="SWJE01000012">
    <property type="protein sequence ID" value="TKC86029.1"/>
    <property type="molecule type" value="Genomic_DNA"/>
</dbReference>